<dbReference type="PANTHER" id="PTHR33490">
    <property type="entry name" value="BLR5614 PROTEIN-RELATED"/>
    <property type="match status" value="1"/>
</dbReference>
<evidence type="ECO:0000259" key="1">
    <source>
        <dbReference type="SMART" id="SM00460"/>
    </source>
</evidence>
<evidence type="ECO:0000313" key="2">
    <source>
        <dbReference type="EMBL" id="PJE58042.1"/>
    </source>
</evidence>
<name>A0A2M8KDP3_9BACT</name>
<dbReference type="InterPro" id="IPR002931">
    <property type="entry name" value="Transglutaminase-like"/>
</dbReference>
<dbReference type="Pfam" id="PF01841">
    <property type="entry name" value="Transglut_core"/>
    <property type="match status" value="1"/>
</dbReference>
<dbReference type="SUPFAM" id="SSF54001">
    <property type="entry name" value="Cysteine proteinases"/>
    <property type="match status" value="1"/>
</dbReference>
<accession>A0A2M8KDP3</accession>
<proteinExistence type="predicted"/>
<reference evidence="3" key="1">
    <citation type="submission" date="2017-09" db="EMBL/GenBank/DDBJ databases">
        <title>Depth-based differentiation of microbial function through sediment-hosted aquifers and enrichment of novel symbionts in the deep terrestrial subsurface.</title>
        <authorList>
            <person name="Probst A.J."/>
            <person name="Ladd B."/>
            <person name="Jarett J.K."/>
            <person name="Geller-Mcgrath D.E."/>
            <person name="Sieber C.M.K."/>
            <person name="Emerson J.B."/>
            <person name="Anantharaman K."/>
            <person name="Thomas B.C."/>
            <person name="Malmstrom R."/>
            <person name="Stieglmeier M."/>
            <person name="Klingl A."/>
            <person name="Woyke T."/>
            <person name="Ryan C.M."/>
            <person name="Banfield J.F."/>
        </authorList>
    </citation>
    <scope>NUCLEOTIDE SEQUENCE [LARGE SCALE GENOMIC DNA]</scope>
</reference>
<sequence length="278" mass="31033">KIDNLENQDNKVNIILPIPRDFGFQKIIGKSVFKGVKYEIKKETNFGNQYVEFTDVLLPHESTIASMKFTAEIRPRYKEKNSNIASDEERKLGLKENSVLKLDEAELDRINVYLGKAGGVSIIVKKLYNYVRDTLKYGGPIEGLYSSQDALSKSEVDCGGFSTLLCALLVSRGISARIVSGFWAGYADNGMHVWVEYLSDSGRWIGVDASSDKLFRQGRSYKSGHFGFLGSDRIAMSVGCGLIMESKEQVDILQNPIVTASLGEQSCKWISEFKVIKK</sequence>
<dbReference type="InterPro" id="IPR038765">
    <property type="entry name" value="Papain-like_cys_pep_sf"/>
</dbReference>
<comment type="caution">
    <text evidence="2">The sequence shown here is derived from an EMBL/GenBank/DDBJ whole genome shotgun (WGS) entry which is preliminary data.</text>
</comment>
<dbReference type="Gene3D" id="3.10.620.30">
    <property type="match status" value="1"/>
</dbReference>
<dbReference type="AlphaFoldDB" id="A0A2M8KDP3"/>
<evidence type="ECO:0000313" key="3">
    <source>
        <dbReference type="Proteomes" id="UP000231450"/>
    </source>
</evidence>
<feature type="non-terminal residue" evidence="2">
    <location>
        <position position="1"/>
    </location>
</feature>
<dbReference type="EMBL" id="PFDW01000061">
    <property type="protein sequence ID" value="PJE58042.1"/>
    <property type="molecule type" value="Genomic_DNA"/>
</dbReference>
<dbReference type="SMART" id="SM00460">
    <property type="entry name" value="TGc"/>
    <property type="match status" value="1"/>
</dbReference>
<feature type="domain" description="Transglutaminase-like" evidence="1">
    <location>
        <begin position="150"/>
        <end position="211"/>
    </location>
</feature>
<gene>
    <name evidence="2" type="ORF">COU81_02915</name>
</gene>
<organism evidence="2 3">
    <name type="scientific">Candidatus Portnoybacteria bacterium CG10_big_fil_rev_8_21_14_0_10_36_7</name>
    <dbReference type="NCBI Taxonomy" id="1974812"/>
    <lineage>
        <taxon>Bacteria</taxon>
        <taxon>Candidatus Portnoyibacteriota</taxon>
    </lineage>
</organism>
<protein>
    <recommendedName>
        <fullName evidence="1">Transglutaminase-like domain-containing protein</fullName>
    </recommendedName>
</protein>
<dbReference type="Proteomes" id="UP000231450">
    <property type="component" value="Unassembled WGS sequence"/>
</dbReference>